<organism evidence="2 3">
    <name type="scientific">Candidatus Amesbacteria bacterium GW2011_GWC2_45_19</name>
    <dbReference type="NCBI Taxonomy" id="1618366"/>
    <lineage>
        <taxon>Bacteria</taxon>
        <taxon>Candidatus Amesiibacteriota</taxon>
    </lineage>
</organism>
<gene>
    <name evidence="2" type="ORF">UX05_C0005G0025</name>
</gene>
<evidence type="ECO:0000313" key="2">
    <source>
        <dbReference type="EMBL" id="KKU02948.1"/>
    </source>
</evidence>
<dbReference type="SUPFAM" id="SSF54001">
    <property type="entry name" value="Cysteine proteinases"/>
    <property type="match status" value="1"/>
</dbReference>
<dbReference type="Proteomes" id="UP000034264">
    <property type="component" value="Unassembled WGS sequence"/>
</dbReference>
<protein>
    <recommendedName>
        <fullName evidence="1">Peptidase C39 domain-containing protein</fullName>
    </recommendedName>
</protein>
<dbReference type="AlphaFoldDB" id="A0A0G1PC19"/>
<dbReference type="GO" id="GO:0016020">
    <property type="term" value="C:membrane"/>
    <property type="evidence" value="ECO:0007669"/>
    <property type="project" value="InterPro"/>
</dbReference>
<dbReference type="GO" id="GO:0005524">
    <property type="term" value="F:ATP binding"/>
    <property type="evidence" value="ECO:0007669"/>
    <property type="project" value="InterPro"/>
</dbReference>
<name>A0A0G1PC19_9BACT</name>
<dbReference type="EMBL" id="LCKS01000005">
    <property type="protein sequence ID" value="KKU02948.1"/>
    <property type="molecule type" value="Genomic_DNA"/>
</dbReference>
<reference evidence="2 3" key="1">
    <citation type="journal article" date="2015" name="Nature">
        <title>rRNA introns, odd ribosomes, and small enigmatic genomes across a large radiation of phyla.</title>
        <authorList>
            <person name="Brown C.T."/>
            <person name="Hug L.A."/>
            <person name="Thomas B.C."/>
            <person name="Sharon I."/>
            <person name="Castelle C.J."/>
            <person name="Singh A."/>
            <person name="Wilkins M.J."/>
            <person name="Williams K.H."/>
            <person name="Banfield J.F."/>
        </authorList>
    </citation>
    <scope>NUCLEOTIDE SEQUENCE [LARGE SCALE GENOMIC DNA]</scope>
</reference>
<comment type="caution">
    <text evidence="2">The sequence shown here is derived from an EMBL/GenBank/DDBJ whole genome shotgun (WGS) entry which is preliminary data.</text>
</comment>
<feature type="domain" description="Peptidase C39" evidence="1">
    <location>
        <begin position="7"/>
        <end position="146"/>
    </location>
</feature>
<dbReference type="GO" id="GO:0006508">
    <property type="term" value="P:proteolysis"/>
    <property type="evidence" value="ECO:0007669"/>
    <property type="project" value="InterPro"/>
</dbReference>
<dbReference type="GO" id="GO:0008233">
    <property type="term" value="F:peptidase activity"/>
    <property type="evidence" value="ECO:0007669"/>
    <property type="project" value="InterPro"/>
</dbReference>
<dbReference type="InterPro" id="IPR038765">
    <property type="entry name" value="Papain-like_cys_pep_sf"/>
</dbReference>
<proteinExistence type="predicted"/>
<evidence type="ECO:0000259" key="1">
    <source>
        <dbReference type="Pfam" id="PF03412"/>
    </source>
</evidence>
<dbReference type="InterPro" id="IPR005074">
    <property type="entry name" value="Peptidase_C39"/>
</dbReference>
<dbReference type="Gene3D" id="3.90.70.10">
    <property type="entry name" value="Cysteine proteinases"/>
    <property type="match status" value="1"/>
</dbReference>
<dbReference type="Pfam" id="PF03412">
    <property type="entry name" value="Peptidase_C39"/>
    <property type="match status" value="1"/>
</dbReference>
<evidence type="ECO:0000313" key="3">
    <source>
        <dbReference type="Proteomes" id="UP000034264"/>
    </source>
</evidence>
<accession>A0A0G1PC19</accession>
<sequence length="199" mass="22689">MGRSKAKTYLQPDSNTCGPASLKTALEILGIKKPLRELVKLCRTTRNGTSPAKLIRAANSLRISVLAVEWTTLTHLQNALKSSPSKPRAVIVDYLYDLKADFSPHEESGHYTAVAKYSASNRRLTVFDSASGAKKSYDWKDFLDRWYDFEYKRRKTKIGRIKTFKLVKSWNNRLMLVLARDPKYLPNFKISTAKLFLPS</sequence>